<organism evidence="2 3">
    <name type="scientific">Corchorus olitorius</name>
    <dbReference type="NCBI Taxonomy" id="93759"/>
    <lineage>
        <taxon>Eukaryota</taxon>
        <taxon>Viridiplantae</taxon>
        <taxon>Streptophyta</taxon>
        <taxon>Embryophyta</taxon>
        <taxon>Tracheophyta</taxon>
        <taxon>Spermatophyta</taxon>
        <taxon>Magnoliopsida</taxon>
        <taxon>eudicotyledons</taxon>
        <taxon>Gunneridae</taxon>
        <taxon>Pentapetalae</taxon>
        <taxon>rosids</taxon>
        <taxon>malvids</taxon>
        <taxon>Malvales</taxon>
        <taxon>Malvaceae</taxon>
        <taxon>Grewioideae</taxon>
        <taxon>Apeibeae</taxon>
        <taxon>Corchorus</taxon>
    </lineage>
</organism>
<evidence type="ECO:0000313" key="2">
    <source>
        <dbReference type="EMBL" id="OMO94310.1"/>
    </source>
</evidence>
<name>A0A1R3JHQ0_9ROSI</name>
<feature type="compositionally biased region" description="Polar residues" evidence="1">
    <location>
        <begin position="52"/>
        <end position="61"/>
    </location>
</feature>
<sequence>MEDWIAEEESLLDKDDLDLDWENVEEPTSLNAFEEDVTFDEDDDITIPPGESQWNLDENDK</sequence>
<feature type="region of interest" description="Disordered" evidence="1">
    <location>
        <begin position="26"/>
        <end position="61"/>
    </location>
</feature>
<evidence type="ECO:0000313" key="3">
    <source>
        <dbReference type="Proteomes" id="UP000187203"/>
    </source>
</evidence>
<gene>
    <name evidence="2" type="ORF">COLO4_16409</name>
</gene>
<comment type="caution">
    <text evidence="2">The sequence shown here is derived from an EMBL/GenBank/DDBJ whole genome shotgun (WGS) entry which is preliminary data.</text>
</comment>
<keyword evidence="3" id="KW-1185">Reference proteome</keyword>
<reference evidence="3" key="1">
    <citation type="submission" date="2013-09" db="EMBL/GenBank/DDBJ databases">
        <title>Corchorus olitorius genome sequencing.</title>
        <authorList>
            <person name="Alam M."/>
            <person name="Haque M.S."/>
            <person name="Islam M.S."/>
            <person name="Emdad E.M."/>
            <person name="Islam M.M."/>
            <person name="Ahmed B."/>
            <person name="Halim A."/>
            <person name="Hossen Q.M.M."/>
            <person name="Hossain M.Z."/>
            <person name="Ahmed R."/>
            <person name="Khan M.M."/>
            <person name="Islam R."/>
            <person name="Rashid M.M."/>
            <person name="Khan S.A."/>
            <person name="Rahman M.S."/>
            <person name="Alam M."/>
            <person name="Yahiya A.S."/>
            <person name="Khan M.S."/>
            <person name="Azam M.S."/>
            <person name="Haque T."/>
            <person name="Lashkar M.Z.H."/>
            <person name="Akhand A.I."/>
            <person name="Morshed G."/>
            <person name="Roy S."/>
            <person name="Uddin K.S."/>
            <person name="Rabeya T."/>
            <person name="Hossain A.S."/>
            <person name="Chowdhury A."/>
            <person name="Snigdha A.R."/>
            <person name="Mortoza M.S."/>
            <person name="Matin S.A."/>
            <person name="Hoque S.M.E."/>
            <person name="Islam M.K."/>
            <person name="Roy D.K."/>
            <person name="Haider R."/>
            <person name="Moosa M.M."/>
            <person name="Elias S.M."/>
            <person name="Hasan A.M."/>
            <person name="Jahan S."/>
            <person name="Shafiuddin M."/>
            <person name="Mahmood N."/>
            <person name="Shommy N.S."/>
        </authorList>
    </citation>
    <scope>NUCLEOTIDE SEQUENCE [LARGE SCALE GENOMIC DNA]</scope>
    <source>
        <strain evidence="3">cv. O-4</strain>
    </source>
</reference>
<dbReference type="Proteomes" id="UP000187203">
    <property type="component" value="Unassembled WGS sequence"/>
</dbReference>
<dbReference type="AlphaFoldDB" id="A0A1R3JHQ0"/>
<dbReference type="EMBL" id="AWUE01016081">
    <property type="protein sequence ID" value="OMO94310.1"/>
    <property type="molecule type" value="Genomic_DNA"/>
</dbReference>
<feature type="compositionally biased region" description="Acidic residues" evidence="1">
    <location>
        <begin position="33"/>
        <end position="45"/>
    </location>
</feature>
<proteinExistence type="predicted"/>
<accession>A0A1R3JHQ0</accession>
<evidence type="ECO:0000256" key="1">
    <source>
        <dbReference type="SAM" id="MobiDB-lite"/>
    </source>
</evidence>
<protein>
    <submittedName>
        <fullName evidence="2">Uncharacterized protein</fullName>
    </submittedName>
</protein>